<gene>
    <name evidence="1" type="ORF">B0T26DRAFT_679847</name>
</gene>
<dbReference type="Proteomes" id="UP001172101">
    <property type="component" value="Unassembled WGS sequence"/>
</dbReference>
<sequence>MKPILGSIEVEVPMPFTLLVVPIVIQCVAELPDEFLRATPVDGMLYWNLVAGIPHAVMPSPISKLLLLHFDKPAVARVGPRELQGSTVSHAGSYYRAMRAGRVASFWICSLSSHGRHEKKWKSAAIFGSRAHAADSAGKGTHLKGTRAEMRAEENRYKCSSI</sequence>
<proteinExistence type="predicted"/>
<dbReference type="AlphaFoldDB" id="A0AA39ZYT4"/>
<name>A0AA39ZYT4_9PEZI</name>
<accession>A0AA39ZYT4</accession>
<reference evidence="1" key="1">
    <citation type="submission" date="2023-06" db="EMBL/GenBank/DDBJ databases">
        <title>Genome-scale phylogeny and comparative genomics of the fungal order Sordariales.</title>
        <authorList>
            <consortium name="Lawrence Berkeley National Laboratory"/>
            <person name="Hensen N."/>
            <person name="Bonometti L."/>
            <person name="Westerberg I."/>
            <person name="Brannstrom I.O."/>
            <person name="Guillou S."/>
            <person name="Cros-Aarteil S."/>
            <person name="Calhoun S."/>
            <person name="Haridas S."/>
            <person name="Kuo A."/>
            <person name="Mondo S."/>
            <person name="Pangilinan J."/>
            <person name="Riley R."/>
            <person name="LaButti K."/>
            <person name="Andreopoulos B."/>
            <person name="Lipzen A."/>
            <person name="Chen C."/>
            <person name="Yanf M."/>
            <person name="Daum C."/>
            <person name="Ng V."/>
            <person name="Clum A."/>
            <person name="Steindorff A."/>
            <person name="Ohm R."/>
            <person name="Martin F."/>
            <person name="Silar P."/>
            <person name="Natvig D."/>
            <person name="Lalanne C."/>
            <person name="Gautier V."/>
            <person name="Ament-velasquez S.L."/>
            <person name="Kruys A."/>
            <person name="Hutchinson M.I."/>
            <person name="Powell A.J."/>
            <person name="Barry K."/>
            <person name="Miller A.N."/>
            <person name="Grigoriev I.V."/>
            <person name="Debuchy R."/>
            <person name="Gladieux P."/>
            <person name="Thoren M.H."/>
            <person name="Johannesson H."/>
        </authorList>
    </citation>
    <scope>NUCLEOTIDE SEQUENCE</scope>
    <source>
        <strain evidence="1">SMH2392-1A</strain>
    </source>
</reference>
<evidence type="ECO:0000313" key="2">
    <source>
        <dbReference type="Proteomes" id="UP001172101"/>
    </source>
</evidence>
<dbReference type="RefSeq" id="XP_060291217.1">
    <property type="nucleotide sequence ID" value="XM_060440402.1"/>
</dbReference>
<dbReference type="GeneID" id="85323672"/>
<protein>
    <submittedName>
        <fullName evidence="1">Uncharacterized protein</fullName>
    </submittedName>
</protein>
<dbReference type="EMBL" id="JAUIRO010000007">
    <property type="protein sequence ID" value="KAK0706123.1"/>
    <property type="molecule type" value="Genomic_DNA"/>
</dbReference>
<keyword evidence="2" id="KW-1185">Reference proteome</keyword>
<organism evidence="1 2">
    <name type="scientific">Lasiosphaeria miniovina</name>
    <dbReference type="NCBI Taxonomy" id="1954250"/>
    <lineage>
        <taxon>Eukaryota</taxon>
        <taxon>Fungi</taxon>
        <taxon>Dikarya</taxon>
        <taxon>Ascomycota</taxon>
        <taxon>Pezizomycotina</taxon>
        <taxon>Sordariomycetes</taxon>
        <taxon>Sordariomycetidae</taxon>
        <taxon>Sordariales</taxon>
        <taxon>Lasiosphaeriaceae</taxon>
        <taxon>Lasiosphaeria</taxon>
    </lineage>
</organism>
<comment type="caution">
    <text evidence="1">The sequence shown here is derived from an EMBL/GenBank/DDBJ whole genome shotgun (WGS) entry which is preliminary data.</text>
</comment>
<evidence type="ECO:0000313" key="1">
    <source>
        <dbReference type="EMBL" id="KAK0706123.1"/>
    </source>
</evidence>